<dbReference type="KEGG" id="xyk:GT347_15135"/>
<feature type="compositionally biased region" description="Low complexity" evidence="1">
    <location>
        <begin position="53"/>
        <end position="66"/>
    </location>
</feature>
<dbReference type="RefSeq" id="WP_160552975.1">
    <property type="nucleotide sequence ID" value="NZ_CP047650.1"/>
</dbReference>
<evidence type="ECO:0000313" key="2">
    <source>
        <dbReference type="EMBL" id="QHI99194.1"/>
    </source>
</evidence>
<organism evidence="2 3">
    <name type="scientific">Xylophilus rhododendri</name>
    <dbReference type="NCBI Taxonomy" id="2697032"/>
    <lineage>
        <taxon>Bacteria</taxon>
        <taxon>Pseudomonadati</taxon>
        <taxon>Pseudomonadota</taxon>
        <taxon>Betaproteobacteria</taxon>
        <taxon>Burkholderiales</taxon>
        <taxon>Xylophilus</taxon>
    </lineage>
</organism>
<accession>A0A857J5C6</accession>
<name>A0A857J5C6_9BURK</name>
<gene>
    <name evidence="2" type="ORF">GT347_15135</name>
</gene>
<proteinExistence type="predicted"/>
<dbReference type="Proteomes" id="UP000464787">
    <property type="component" value="Chromosome"/>
</dbReference>
<dbReference type="EMBL" id="CP047650">
    <property type="protein sequence ID" value="QHI99194.1"/>
    <property type="molecule type" value="Genomic_DNA"/>
</dbReference>
<sequence length="180" mass="18699">MVLVVLVLHGTGFWLLVPGRGERLPQAAPVLWVEGTRVLERSVAPKPRHARAPHLAPPGRSAASTPAAPPALPNEPAVAISAPPVPASPPPLALSPETLGRILDHARREAPAAQAQAQRWQAPSLASDGSVRMTESTGASGSRVTRVEGPWGVWCIRSPQPGRPPTTGAGPELALPTTCP</sequence>
<evidence type="ECO:0000313" key="3">
    <source>
        <dbReference type="Proteomes" id="UP000464787"/>
    </source>
</evidence>
<feature type="region of interest" description="Disordered" evidence="1">
    <location>
        <begin position="157"/>
        <end position="180"/>
    </location>
</feature>
<reference evidence="2 3" key="1">
    <citation type="submission" date="2020-01" db="EMBL/GenBank/DDBJ databases">
        <title>Genome sequencing of strain KACC 21265.</title>
        <authorList>
            <person name="Heo J."/>
            <person name="Kim S.-J."/>
            <person name="Kim J.-S."/>
            <person name="Hong S.-B."/>
            <person name="Kwon S.-W."/>
        </authorList>
    </citation>
    <scope>NUCLEOTIDE SEQUENCE [LARGE SCALE GENOMIC DNA]</scope>
    <source>
        <strain evidence="2 3">KACC 21265</strain>
    </source>
</reference>
<feature type="region of interest" description="Disordered" evidence="1">
    <location>
        <begin position="43"/>
        <end position="145"/>
    </location>
</feature>
<dbReference type="AlphaFoldDB" id="A0A857J5C6"/>
<feature type="compositionally biased region" description="Pro residues" evidence="1">
    <location>
        <begin position="83"/>
        <end position="93"/>
    </location>
</feature>
<protein>
    <submittedName>
        <fullName evidence="2">Uncharacterized protein</fullName>
    </submittedName>
</protein>
<feature type="compositionally biased region" description="Low complexity" evidence="1">
    <location>
        <begin position="111"/>
        <end position="122"/>
    </location>
</feature>
<evidence type="ECO:0000256" key="1">
    <source>
        <dbReference type="SAM" id="MobiDB-lite"/>
    </source>
</evidence>
<feature type="compositionally biased region" description="Polar residues" evidence="1">
    <location>
        <begin position="133"/>
        <end position="143"/>
    </location>
</feature>
<keyword evidence="3" id="KW-1185">Reference proteome</keyword>